<accession>A0A6J5UB29</accession>
<proteinExistence type="predicted"/>
<organism evidence="2 3">
    <name type="scientific">Prunus armeniaca</name>
    <name type="common">Apricot</name>
    <name type="synonym">Armeniaca vulgaris</name>
    <dbReference type="NCBI Taxonomy" id="36596"/>
    <lineage>
        <taxon>Eukaryota</taxon>
        <taxon>Viridiplantae</taxon>
        <taxon>Streptophyta</taxon>
        <taxon>Embryophyta</taxon>
        <taxon>Tracheophyta</taxon>
        <taxon>Spermatophyta</taxon>
        <taxon>Magnoliopsida</taxon>
        <taxon>eudicotyledons</taxon>
        <taxon>Gunneridae</taxon>
        <taxon>Pentapetalae</taxon>
        <taxon>rosids</taxon>
        <taxon>fabids</taxon>
        <taxon>Rosales</taxon>
        <taxon>Rosaceae</taxon>
        <taxon>Amygdaloideae</taxon>
        <taxon>Amygdaleae</taxon>
        <taxon>Prunus</taxon>
    </lineage>
</organism>
<feature type="compositionally biased region" description="Polar residues" evidence="1">
    <location>
        <begin position="109"/>
        <end position="118"/>
    </location>
</feature>
<name>A0A6J5UB29_PRUAR</name>
<reference evidence="2 3" key="1">
    <citation type="submission" date="2020-05" db="EMBL/GenBank/DDBJ databases">
        <authorList>
            <person name="Campoy J."/>
            <person name="Schneeberger K."/>
            <person name="Spophaly S."/>
        </authorList>
    </citation>
    <scope>NUCLEOTIDE SEQUENCE [LARGE SCALE GENOMIC DNA]</scope>
    <source>
        <strain evidence="2">PruArmRojPasFocal</strain>
    </source>
</reference>
<sequence length="118" mass="13352">MTTGRINQVAFLSDVGSVQDKRPCGSSARRGHDSRTCRAKTLRIGRSEARRPHARSMLRIRDHKQKLVDLHNLTTSRGLIGTQALLRRPPAAREGQEEERDNERHHSLTIGSQNRNPL</sequence>
<gene>
    <name evidence="2" type="ORF">CURHAP_LOCUS21298</name>
</gene>
<evidence type="ECO:0000313" key="2">
    <source>
        <dbReference type="EMBL" id="CAB4273509.1"/>
    </source>
</evidence>
<dbReference type="EMBL" id="CAEKDK010000003">
    <property type="protein sequence ID" value="CAB4273509.1"/>
    <property type="molecule type" value="Genomic_DNA"/>
</dbReference>
<evidence type="ECO:0000313" key="3">
    <source>
        <dbReference type="Proteomes" id="UP000507222"/>
    </source>
</evidence>
<evidence type="ECO:0000256" key="1">
    <source>
        <dbReference type="SAM" id="MobiDB-lite"/>
    </source>
</evidence>
<dbReference type="Proteomes" id="UP000507222">
    <property type="component" value="Unassembled WGS sequence"/>
</dbReference>
<protein>
    <submittedName>
        <fullName evidence="2">Uncharacterized protein</fullName>
    </submittedName>
</protein>
<feature type="region of interest" description="Disordered" evidence="1">
    <location>
        <begin position="81"/>
        <end position="118"/>
    </location>
</feature>
<dbReference type="AlphaFoldDB" id="A0A6J5UB29"/>